<reference evidence="3 4" key="1">
    <citation type="journal article" date="2024" name="IMA Fungus">
        <title>Apiospora arundinis, a panoply of carbohydrate-active enzymes and secondary metabolites.</title>
        <authorList>
            <person name="Sorensen T."/>
            <person name="Petersen C."/>
            <person name="Muurmann A.T."/>
            <person name="Christiansen J.V."/>
            <person name="Brundto M.L."/>
            <person name="Overgaard C.K."/>
            <person name="Boysen A.T."/>
            <person name="Wollenberg R.D."/>
            <person name="Larsen T.O."/>
            <person name="Sorensen J.L."/>
            <person name="Nielsen K.L."/>
            <person name="Sondergaard T.E."/>
        </authorList>
    </citation>
    <scope>NUCLEOTIDE SEQUENCE [LARGE SCALE GENOMIC DNA]</scope>
    <source>
        <strain evidence="3 4">AAU 773</strain>
    </source>
</reference>
<protein>
    <submittedName>
        <fullName evidence="3">Uncharacterized protein</fullName>
    </submittedName>
</protein>
<keyword evidence="2" id="KW-1133">Transmembrane helix</keyword>
<name>A0ABR2HLD3_9PEZI</name>
<keyword evidence="2" id="KW-0812">Transmembrane</keyword>
<dbReference type="Proteomes" id="UP001390339">
    <property type="component" value="Unassembled WGS sequence"/>
</dbReference>
<evidence type="ECO:0000313" key="4">
    <source>
        <dbReference type="Proteomes" id="UP001390339"/>
    </source>
</evidence>
<feature type="region of interest" description="Disordered" evidence="1">
    <location>
        <begin position="721"/>
        <end position="740"/>
    </location>
</feature>
<feature type="transmembrane region" description="Helical" evidence="2">
    <location>
        <begin position="111"/>
        <end position="131"/>
    </location>
</feature>
<feature type="compositionally biased region" description="Polar residues" evidence="1">
    <location>
        <begin position="731"/>
        <end position="740"/>
    </location>
</feature>
<keyword evidence="2" id="KW-0472">Membrane</keyword>
<dbReference type="EMBL" id="JAPCWZ010000010">
    <property type="protein sequence ID" value="KAK8848948.1"/>
    <property type="molecule type" value="Genomic_DNA"/>
</dbReference>
<keyword evidence="4" id="KW-1185">Reference proteome</keyword>
<sequence length="740" mass="82593">MDTSGHVLLGTWTNWSRGSAVLGATLTMTRENGNFLIAFTALFVPFVASRFWSIFAILFHQCYSTSQPRGTIHHQRQVVLRNSSSPETGLISLARLLWAWRRAGRQTWLQILPAALFTIGSIVIFTVAGGFSSQISTSGEVLLKGDNCEAPTDIYKANMSMTNVARAYWATTINSITNYAQQCYSNQNPGLLECSRFVTRTVPTASMDYNAPCPFDTLCRRNNTNIRFDTGHLNSNNIFGLNAKKNETFTMRYVLQCAPLLTAGRTQNTTFLNHNFTTYNYGPMFQPNVKSINYTIAVPDLTAQYERSEDGYFLNRDLLLNSMSYIKYRGSIINASSEFYPDPTITKDDGDVSLYFLSGNGVHFMSRGDDDWYRAIVPNRKFRMASSNYTQVKYRPEEAASPLGCIEQYQWCRDPALGQCGKLEAMANALDSAAPWFGITDGISLKDRPEAQSKLGSLMIWLYLTQVISGMDLAAVIAILGSTSLASTTSIRGGSIYSIASNQWQLDVTKWWSIMLAGFQTKFVNIVQGTADLPYRPYSLKPANDFEWDLCHNQKILSAQYASFSIFGLTTMYSLGVLIIITSFVIEPILGLLQKHNRYSKYAFLDWEGDTAIQLQRVAQDELGYGHWSRCDETVPITEPDDLLAPFDISNASHPMLARKLDDTAPGDTKSEHANNGLISEEETIQKITLENSDAGVPLEPSDGVHRAFSDAHGHALRGKYFQGNDEESKMYQNRPGTAP</sequence>
<evidence type="ECO:0000256" key="2">
    <source>
        <dbReference type="SAM" id="Phobius"/>
    </source>
</evidence>
<feature type="transmembrane region" description="Helical" evidence="2">
    <location>
        <begin position="35"/>
        <end position="59"/>
    </location>
</feature>
<feature type="transmembrane region" description="Helical" evidence="2">
    <location>
        <begin position="572"/>
        <end position="593"/>
    </location>
</feature>
<evidence type="ECO:0000256" key="1">
    <source>
        <dbReference type="SAM" id="MobiDB-lite"/>
    </source>
</evidence>
<proteinExistence type="predicted"/>
<comment type="caution">
    <text evidence="3">The sequence shown here is derived from an EMBL/GenBank/DDBJ whole genome shotgun (WGS) entry which is preliminary data.</text>
</comment>
<gene>
    <name evidence="3" type="ORF">PGQ11_015428</name>
</gene>
<accession>A0ABR2HLD3</accession>
<evidence type="ECO:0000313" key="3">
    <source>
        <dbReference type="EMBL" id="KAK8848948.1"/>
    </source>
</evidence>
<organism evidence="3 4">
    <name type="scientific">Apiospora arundinis</name>
    <dbReference type="NCBI Taxonomy" id="335852"/>
    <lineage>
        <taxon>Eukaryota</taxon>
        <taxon>Fungi</taxon>
        <taxon>Dikarya</taxon>
        <taxon>Ascomycota</taxon>
        <taxon>Pezizomycotina</taxon>
        <taxon>Sordariomycetes</taxon>
        <taxon>Xylariomycetidae</taxon>
        <taxon>Amphisphaeriales</taxon>
        <taxon>Apiosporaceae</taxon>
        <taxon>Apiospora</taxon>
    </lineage>
</organism>